<dbReference type="Gene3D" id="3.75.10.10">
    <property type="entry name" value="L-arginine/glycine Amidinotransferase, Chain A"/>
    <property type="match status" value="1"/>
</dbReference>
<dbReference type="Pfam" id="PF19420">
    <property type="entry name" value="DDAH_eukar"/>
    <property type="match status" value="1"/>
</dbReference>
<dbReference type="GO" id="GO:0016990">
    <property type="term" value="F:arginine deiminase activity"/>
    <property type="evidence" value="ECO:0007669"/>
    <property type="project" value="TreeGrafter"/>
</dbReference>
<dbReference type="SUPFAM" id="SSF55909">
    <property type="entry name" value="Pentein"/>
    <property type="match status" value="1"/>
</dbReference>
<sequence length="331" mass="37166">MPNIAKTMIDLDAQLEHGQEMANVKAIPGERWFSLETRIEEDFKEYWGGDWGCSSEYARLRAVLLHRPGKEVEGFDPGAVRFREAVDPEKFRSQHDALAQYYRDHGVQVFYTPGVREDRPNAVFCRDKLFMTPEGAVICRLGMAERRGEERYVAQACADLGIPIVKTIAGDGIFEGANAMWVDRRCVILSLSVRANRSGYDQMASELTRQGVTDVIPMQIPYGHCHIDGLLNIASEDTVLIHAMQVPYEVVDRLKKKGFKVLETPSLTETKYGYATNFVAIDNGHVVTSNQAPQAVELLERNGIKVDVLDLSELNKGRGSVHCMTAFLKRD</sequence>
<dbReference type="Proteomes" id="UP000008957">
    <property type="component" value="Chromosome"/>
</dbReference>
<protein>
    <submittedName>
        <fullName evidence="1">N-Dimethylarginine dimethylaminohydrolase</fullName>
    </submittedName>
</protein>
<gene>
    <name evidence="1" type="ORF">SY1_00820</name>
</gene>
<evidence type="ECO:0000313" key="2">
    <source>
        <dbReference type="Proteomes" id="UP000008957"/>
    </source>
</evidence>
<keyword evidence="2" id="KW-1185">Reference proteome</keyword>
<proteinExistence type="predicted"/>
<reference evidence="2" key="1">
    <citation type="submission" date="2010-03" db="EMBL/GenBank/DDBJ databases">
        <title>The genome sequence of Synergistetes sp. SGP1.</title>
        <authorList>
            <consortium name="metaHIT consortium -- http://www.metahit.eu/"/>
            <person name="Pajon A."/>
            <person name="Turner K."/>
            <person name="Parkhill J."/>
            <person name="Wade W."/>
            <person name="Vartoukian S."/>
        </authorList>
    </citation>
    <scope>NUCLEOTIDE SEQUENCE [LARGE SCALE GENOMIC DNA]</scope>
    <source>
        <strain evidence="2">SGP1</strain>
    </source>
</reference>
<dbReference type="GO" id="GO:0019546">
    <property type="term" value="P:L-arginine deiminase pathway"/>
    <property type="evidence" value="ECO:0007669"/>
    <property type="project" value="TreeGrafter"/>
</dbReference>
<evidence type="ECO:0000313" key="1">
    <source>
        <dbReference type="EMBL" id="CBL27658.1"/>
    </source>
</evidence>
<dbReference type="KEGG" id="sbr:SY1_00820"/>
<dbReference type="EMBL" id="FP929056">
    <property type="protein sequence ID" value="CBL27658.1"/>
    <property type="molecule type" value="Genomic_DNA"/>
</dbReference>
<dbReference type="AlphaFoldDB" id="A0AB94IV87"/>
<dbReference type="PANTHER" id="PTHR47271:SF2">
    <property type="entry name" value="ARGININE DEIMINASE"/>
    <property type="match status" value="1"/>
</dbReference>
<organism evidence="1 2">
    <name type="scientific">Fretibacterium fastidiosum</name>
    <dbReference type="NCBI Taxonomy" id="651822"/>
    <lineage>
        <taxon>Bacteria</taxon>
        <taxon>Thermotogati</taxon>
        <taxon>Synergistota</taxon>
        <taxon>Synergistia</taxon>
        <taxon>Synergistales</taxon>
        <taxon>Aminobacteriaceae</taxon>
        <taxon>Fretibacterium</taxon>
    </lineage>
</organism>
<accession>A0AB94IV87</accession>
<name>A0AB94IV87_9BACT</name>
<dbReference type="RefSeq" id="WP_015555805.1">
    <property type="nucleotide sequence ID" value="NC_021038.1"/>
</dbReference>
<dbReference type="PANTHER" id="PTHR47271">
    <property type="entry name" value="ARGININE DEIMINASE"/>
    <property type="match status" value="1"/>
</dbReference>
<reference evidence="1 2" key="2">
    <citation type="submission" date="2010-03" db="EMBL/GenBank/DDBJ databases">
        <authorList>
            <person name="Pajon A."/>
        </authorList>
    </citation>
    <scope>NUCLEOTIDE SEQUENCE [LARGE SCALE GENOMIC DNA]</scope>
    <source>
        <strain evidence="1 2">SGP1</strain>
    </source>
</reference>